<dbReference type="Proteomes" id="UP000694413">
    <property type="component" value="Unassembled WGS sequence"/>
</dbReference>
<evidence type="ECO:0000259" key="2">
    <source>
        <dbReference type="PROSITE" id="PS51016"/>
    </source>
</evidence>
<feature type="domain" description="MyTH4" evidence="2">
    <location>
        <begin position="1"/>
        <end position="148"/>
    </location>
</feature>
<evidence type="ECO:0000313" key="3">
    <source>
        <dbReference type="Ensembl" id="ENSZALP00000005696.1"/>
    </source>
</evidence>
<reference evidence="3" key="2">
    <citation type="submission" date="2025-09" db="UniProtKB">
        <authorList>
            <consortium name="Ensembl"/>
        </authorList>
    </citation>
    <scope>IDENTIFICATION</scope>
</reference>
<dbReference type="Pfam" id="PF00784">
    <property type="entry name" value="MyTH4"/>
    <property type="match status" value="1"/>
</dbReference>
<dbReference type="InterPro" id="IPR038185">
    <property type="entry name" value="MyTH4_dom_sf"/>
</dbReference>
<dbReference type="Ensembl" id="ENSZALT00000008411.1">
    <property type="protein sequence ID" value="ENSZALP00000005696.1"/>
    <property type="gene ID" value="ENSZALG00000005292.1"/>
</dbReference>
<dbReference type="PANTHER" id="PTHR22692">
    <property type="entry name" value="MYOSIN VII, XV"/>
    <property type="match status" value="1"/>
</dbReference>
<evidence type="ECO:0000256" key="1">
    <source>
        <dbReference type="SAM" id="MobiDB-lite"/>
    </source>
</evidence>
<name>A0A8D2MD03_ZONAL</name>
<keyword evidence="4" id="KW-1185">Reference proteome</keyword>
<dbReference type="InterPro" id="IPR000857">
    <property type="entry name" value="MyTH4_dom"/>
</dbReference>
<dbReference type="GO" id="GO:0005856">
    <property type="term" value="C:cytoskeleton"/>
    <property type="evidence" value="ECO:0007669"/>
    <property type="project" value="InterPro"/>
</dbReference>
<feature type="region of interest" description="Disordered" evidence="1">
    <location>
        <begin position="1"/>
        <end position="43"/>
    </location>
</feature>
<dbReference type="PROSITE" id="PS51016">
    <property type="entry name" value="MYTH4"/>
    <property type="match status" value="1"/>
</dbReference>
<organism evidence="3 4">
    <name type="scientific">Zonotrichia albicollis</name>
    <name type="common">White-throated sparrow</name>
    <name type="synonym">Fringilla albicollis</name>
    <dbReference type="NCBI Taxonomy" id="44394"/>
    <lineage>
        <taxon>Eukaryota</taxon>
        <taxon>Metazoa</taxon>
        <taxon>Chordata</taxon>
        <taxon>Craniata</taxon>
        <taxon>Vertebrata</taxon>
        <taxon>Euteleostomi</taxon>
        <taxon>Archelosauria</taxon>
        <taxon>Archosauria</taxon>
        <taxon>Dinosauria</taxon>
        <taxon>Saurischia</taxon>
        <taxon>Theropoda</taxon>
        <taxon>Coelurosauria</taxon>
        <taxon>Aves</taxon>
        <taxon>Neognathae</taxon>
        <taxon>Neoaves</taxon>
        <taxon>Telluraves</taxon>
        <taxon>Australaves</taxon>
        <taxon>Passeriformes</taxon>
        <taxon>Passerellidae</taxon>
        <taxon>Zonotrichia</taxon>
    </lineage>
</organism>
<dbReference type="Gene3D" id="1.25.40.530">
    <property type="entry name" value="MyTH4 domain"/>
    <property type="match status" value="1"/>
</dbReference>
<reference evidence="3" key="1">
    <citation type="submission" date="2025-08" db="UniProtKB">
        <authorList>
            <consortium name="Ensembl"/>
        </authorList>
    </citation>
    <scope>IDENTIFICATION</scope>
</reference>
<dbReference type="AlphaFoldDB" id="A0A8D2MD03"/>
<proteinExistence type="predicted"/>
<protein>
    <recommendedName>
        <fullName evidence="2">MyTH4 domain-containing protein</fullName>
    </recommendedName>
</protein>
<accession>A0A8D2MD03</accession>
<dbReference type="PANTHER" id="PTHR22692:SF21">
    <property type="entry name" value="MYOSIN XVA"/>
    <property type="match status" value="1"/>
</dbReference>
<sequence>MRCTARSSSRSPTTPAPSRESLHPRGTAEAGTGTPVPWPGQLLQPGGHLGTSSLCHRGHPRPAWGISPGCAHRDSCQRGWRLLYILAAYHKCSEVLRPFLLAFLQDASRHPELPFHGIAKACEQNLRKTLQFGGRSLFPSSMELKAMVVRPGARGVEQGLRSPPEILGTHMGSGPPCGLGISLRHHPGMELILFGDLPKTTQPFLGSALHHFGGTLSLQGSPVGMELCGRGVGGMMVQVDRMGKRQDDLNGMVP</sequence>
<dbReference type="SMART" id="SM00139">
    <property type="entry name" value="MyTH4"/>
    <property type="match status" value="1"/>
</dbReference>
<evidence type="ECO:0000313" key="4">
    <source>
        <dbReference type="Proteomes" id="UP000694413"/>
    </source>
</evidence>
<feature type="compositionally biased region" description="Low complexity" evidence="1">
    <location>
        <begin position="1"/>
        <end position="19"/>
    </location>
</feature>
<dbReference type="InterPro" id="IPR051567">
    <property type="entry name" value="Unconventional_Myosin_ATPase"/>
</dbReference>